<dbReference type="KEGG" id="ptl:AOT13_10915"/>
<proteinExistence type="predicted"/>
<evidence type="ECO:0000313" key="2">
    <source>
        <dbReference type="Proteomes" id="UP000093052"/>
    </source>
</evidence>
<dbReference type="Proteomes" id="UP000093052">
    <property type="component" value="Chromosome"/>
</dbReference>
<dbReference type="EMBL" id="CP016622">
    <property type="protein sequence ID" value="ANZ30561.1"/>
    <property type="molecule type" value="Genomic_DNA"/>
</dbReference>
<accession>A0AAN0YPE3</accession>
<dbReference type="AlphaFoldDB" id="A0AAN0YPE3"/>
<sequence length="77" mass="9270">MVNRNHQLALLLYFKIKRFHLYLKSKKRANAAGRMVEFTANHSHSAKNFLYEIIRFIEKKQQNVPFWNTLLLHIDTI</sequence>
<reference evidence="2" key="1">
    <citation type="journal article" date="2016" name="Genome Announc.">
        <title>Complete Genome Sequence of Geobacillus thermoglucosidasius NCIMB 11955, the Progenitor of a Bioethanol Production Strain.</title>
        <authorList>
            <person name="Sheng L."/>
            <person name="Zhang Y."/>
            <person name="Minton N.P."/>
        </authorList>
    </citation>
    <scope>NUCLEOTIDE SEQUENCE [LARGE SCALE GENOMIC DNA]</scope>
    <source>
        <strain evidence="2">NCIMB 11955</strain>
    </source>
</reference>
<keyword evidence="2" id="KW-1185">Reference proteome</keyword>
<name>A0AAN0YPE3_PARTM</name>
<gene>
    <name evidence="1" type="ORF">BCV53_10930</name>
</gene>
<evidence type="ECO:0000313" key="1">
    <source>
        <dbReference type="EMBL" id="ANZ30561.1"/>
    </source>
</evidence>
<organism evidence="1 2">
    <name type="scientific">Parageobacillus thermoglucosidasius</name>
    <name type="common">Geobacillus thermoglucosidasius</name>
    <dbReference type="NCBI Taxonomy" id="1426"/>
    <lineage>
        <taxon>Bacteria</taxon>
        <taxon>Bacillati</taxon>
        <taxon>Bacillota</taxon>
        <taxon>Bacilli</taxon>
        <taxon>Bacillales</taxon>
        <taxon>Anoxybacillaceae</taxon>
        <taxon>Parageobacillus</taxon>
    </lineage>
</organism>
<protein>
    <submittedName>
        <fullName evidence="1">Uncharacterized protein</fullName>
    </submittedName>
</protein>